<feature type="signal peptide" evidence="1">
    <location>
        <begin position="1"/>
        <end position="16"/>
    </location>
</feature>
<dbReference type="Proteomes" id="UP000001364">
    <property type="component" value="Chromosome"/>
</dbReference>
<dbReference type="RefSeq" id="YP_002516633.1">
    <property type="nucleotide sequence ID" value="NC_011916.1"/>
</dbReference>
<dbReference type="HOGENOM" id="CLU_082659_0_0_5"/>
<proteinExistence type="predicted"/>
<organism evidence="2 3">
    <name type="scientific">Caulobacter vibrioides (strain NA1000 / CB15N)</name>
    <name type="common">Caulobacter crescentus</name>
    <dbReference type="NCBI Taxonomy" id="565050"/>
    <lineage>
        <taxon>Bacteria</taxon>
        <taxon>Pseudomonadati</taxon>
        <taxon>Pseudomonadota</taxon>
        <taxon>Alphaproteobacteria</taxon>
        <taxon>Caulobacterales</taxon>
        <taxon>Caulobacteraceae</taxon>
        <taxon>Caulobacter</taxon>
    </lineage>
</organism>
<protein>
    <submittedName>
        <fullName evidence="2">Uncharacterized protein</fullName>
    </submittedName>
</protein>
<reference evidence="2 3" key="1">
    <citation type="journal article" date="2010" name="J. Bacteriol.">
        <title>The genetic basis of laboratory adaptation in Caulobacter crescentus.</title>
        <authorList>
            <person name="Marks M.E."/>
            <person name="Castro-Rojas C.M."/>
            <person name="Teiling C."/>
            <person name="Du L."/>
            <person name="Kapatral V."/>
            <person name="Walunas T.L."/>
            <person name="Crosson S."/>
        </authorList>
    </citation>
    <scope>NUCLEOTIDE SEQUENCE [LARGE SCALE GENOMIC DNA]</scope>
    <source>
        <strain evidence="3">NA1000 / CB15N</strain>
    </source>
</reference>
<accession>A0A0H3C639</accession>
<dbReference type="GeneID" id="7332989"/>
<dbReference type="RefSeq" id="WP_010919085.1">
    <property type="nucleotide sequence ID" value="NC_011916.1"/>
</dbReference>
<evidence type="ECO:0000313" key="2">
    <source>
        <dbReference type="EMBL" id="ACL94725.1"/>
    </source>
</evidence>
<keyword evidence="3" id="KW-1185">Reference proteome</keyword>
<evidence type="ECO:0000313" key="3">
    <source>
        <dbReference type="Proteomes" id="UP000001364"/>
    </source>
</evidence>
<evidence type="ECO:0000256" key="1">
    <source>
        <dbReference type="SAM" id="SignalP"/>
    </source>
</evidence>
<name>A0A0H3C639_CAUVN</name>
<keyword evidence="1" id="KW-0732">Signal</keyword>
<feature type="chain" id="PRO_5002605727" evidence="1">
    <location>
        <begin position="17"/>
        <end position="249"/>
    </location>
</feature>
<dbReference type="PATRIC" id="fig|565050.3.peg.1243"/>
<sequence>MIAAAFSCLSAGAANAGAWPVAPGKTQVITKYEWQSTDQGFDSQGVLIDIDRRRDEAVSVFVEHGLTERLTLQAKAGITRGKDRWVDYSGRGPVELGLRWAVRRDDQSALSVYLGAAEAGEGRNAGYAAPGQGSLDLEARVLYGRSATWRGKPVYLDVQAARLRREGLADENRLDVTLGLRPTRKLLVLAQTYAGHADREGPDSRWLKSEISVVRAFGPWSAQVGWRSTLSGRETARDRGVVLALWRNL</sequence>
<gene>
    <name evidence="2" type="ordered locus">CCNA_01260</name>
</gene>
<dbReference type="OrthoDB" id="7627828at2"/>
<dbReference type="KEGG" id="ccs:CCNA_01260"/>
<dbReference type="AlphaFoldDB" id="A0A0H3C639"/>
<dbReference type="EMBL" id="CP001340">
    <property type="protein sequence ID" value="ACL94725.1"/>
    <property type="molecule type" value="Genomic_DNA"/>
</dbReference>